<evidence type="ECO:0000256" key="4">
    <source>
        <dbReference type="SAM" id="MobiDB-lite"/>
    </source>
</evidence>
<dbReference type="Gramene" id="EFJ32334">
    <property type="protein sequence ID" value="EFJ32334"/>
    <property type="gene ID" value="SELMODRAFT_439636"/>
</dbReference>
<feature type="coiled-coil region" evidence="3">
    <location>
        <begin position="189"/>
        <end position="216"/>
    </location>
</feature>
<keyword evidence="7" id="KW-1185">Reference proteome</keyword>
<dbReference type="PROSITE" id="PS50102">
    <property type="entry name" value="RRM"/>
    <property type="match status" value="1"/>
</dbReference>
<dbReference type="AlphaFoldDB" id="D8R6L8"/>
<dbReference type="STRING" id="88036.D8R6L8"/>
<dbReference type="InterPro" id="IPR012677">
    <property type="entry name" value="Nucleotide-bd_a/b_plait_sf"/>
</dbReference>
<dbReference type="Proteomes" id="UP000001514">
    <property type="component" value="Unassembled WGS sequence"/>
</dbReference>
<evidence type="ECO:0000313" key="7">
    <source>
        <dbReference type="Proteomes" id="UP000001514"/>
    </source>
</evidence>
<feature type="domain" description="RRM" evidence="5">
    <location>
        <begin position="7"/>
        <end position="84"/>
    </location>
</feature>
<evidence type="ECO:0000256" key="2">
    <source>
        <dbReference type="PROSITE-ProRule" id="PRU00176"/>
    </source>
</evidence>
<dbReference type="eggNOG" id="KOG0118">
    <property type="taxonomic scope" value="Eukaryota"/>
</dbReference>
<dbReference type="PANTHER" id="PTHR48027">
    <property type="entry name" value="HETEROGENEOUS NUCLEAR RIBONUCLEOPROTEIN 87F-RELATED"/>
    <property type="match status" value="1"/>
</dbReference>
<accession>D8R6L8</accession>
<protein>
    <recommendedName>
        <fullName evidence="5">RRM domain-containing protein</fullName>
    </recommendedName>
</protein>
<dbReference type="HOGENOM" id="CLU_035558_0_0_1"/>
<dbReference type="Gene3D" id="3.30.70.330">
    <property type="match status" value="1"/>
</dbReference>
<dbReference type="SMART" id="SM00360">
    <property type="entry name" value="RRM"/>
    <property type="match status" value="1"/>
</dbReference>
<gene>
    <name evidence="6" type="ORF">SELMODRAFT_439636</name>
</gene>
<dbReference type="FunCoup" id="D8R6L8">
    <property type="interactions" value="777"/>
</dbReference>
<proteinExistence type="predicted"/>
<evidence type="ECO:0000259" key="5">
    <source>
        <dbReference type="PROSITE" id="PS50102"/>
    </source>
</evidence>
<keyword evidence="3" id="KW-0175">Coiled coil</keyword>
<evidence type="ECO:0000256" key="1">
    <source>
        <dbReference type="ARBA" id="ARBA00022884"/>
    </source>
</evidence>
<dbReference type="InterPro" id="IPR052462">
    <property type="entry name" value="SLIRP/GR-RBP-like"/>
</dbReference>
<feature type="compositionally biased region" description="Basic residues" evidence="4">
    <location>
        <begin position="113"/>
        <end position="129"/>
    </location>
</feature>
<dbReference type="EMBL" id="GL377572">
    <property type="protein sequence ID" value="EFJ32334.1"/>
    <property type="molecule type" value="Genomic_DNA"/>
</dbReference>
<dbReference type="SUPFAM" id="SSF54928">
    <property type="entry name" value="RNA-binding domain, RBD"/>
    <property type="match status" value="1"/>
</dbReference>
<organism evidence="7">
    <name type="scientific">Selaginella moellendorffii</name>
    <name type="common">Spikemoss</name>
    <dbReference type="NCBI Taxonomy" id="88036"/>
    <lineage>
        <taxon>Eukaryota</taxon>
        <taxon>Viridiplantae</taxon>
        <taxon>Streptophyta</taxon>
        <taxon>Embryophyta</taxon>
        <taxon>Tracheophyta</taxon>
        <taxon>Lycopodiopsida</taxon>
        <taxon>Selaginellales</taxon>
        <taxon>Selaginellaceae</taxon>
        <taxon>Selaginella</taxon>
    </lineage>
</organism>
<name>D8R6L8_SELML</name>
<feature type="compositionally biased region" description="Basic and acidic residues" evidence="4">
    <location>
        <begin position="86"/>
        <end position="110"/>
    </location>
</feature>
<dbReference type="InterPro" id="IPR003954">
    <property type="entry name" value="RRM_euk-type"/>
</dbReference>
<dbReference type="InterPro" id="IPR000504">
    <property type="entry name" value="RRM_dom"/>
</dbReference>
<feature type="region of interest" description="Disordered" evidence="4">
    <location>
        <begin position="86"/>
        <end position="172"/>
    </location>
</feature>
<dbReference type="GO" id="GO:0003729">
    <property type="term" value="F:mRNA binding"/>
    <property type="evidence" value="ECO:0000318"/>
    <property type="project" value="GO_Central"/>
</dbReference>
<dbReference type="SMART" id="SM00361">
    <property type="entry name" value="RRM_1"/>
    <property type="match status" value="1"/>
</dbReference>
<keyword evidence="1 2" id="KW-0694">RNA-binding</keyword>
<feature type="compositionally biased region" description="Low complexity" evidence="4">
    <location>
        <begin position="137"/>
        <end position="147"/>
    </location>
</feature>
<evidence type="ECO:0000313" key="6">
    <source>
        <dbReference type="EMBL" id="EFJ32334.1"/>
    </source>
</evidence>
<feature type="compositionally biased region" description="Basic and acidic residues" evidence="4">
    <location>
        <begin position="148"/>
        <end position="172"/>
    </location>
</feature>
<dbReference type="Pfam" id="PF00076">
    <property type="entry name" value="RRM_1"/>
    <property type="match status" value="1"/>
</dbReference>
<dbReference type="KEGG" id="smo:SELMODRAFT_439636"/>
<sequence length="289" mass="33218">MTVSDQTSVYVGGLAYDVTEDLIRSTFEEFGEIDKVKIIQDHDGQSRGYGFITFATSEAANGAIYGMNGKVVAGRSIRVNEVKNRGGRDSYSYRDRDSRRDREDRRDRYGRYSPKRRRRDRSPYYRRYRSPRDDTSRSVSPSPVSSYDRYDSTKAEKTKTSKEHNGDNSKVKEELAKALELQRDRREQVATLQSDLNRANKTSEEMLNKNKGLEQSLANVTSMFNSHLDYLRQMKQAFADVRNCKEKLRLAEHDLEMAFTDAVLGFESLDPPLPHSNGEIKYLEASKGF</sequence>
<dbReference type="OMA" id="REWEYEN"/>
<reference evidence="6 7" key="1">
    <citation type="journal article" date="2011" name="Science">
        <title>The Selaginella genome identifies genetic changes associated with the evolution of vascular plants.</title>
        <authorList>
            <person name="Banks J.A."/>
            <person name="Nishiyama T."/>
            <person name="Hasebe M."/>
            <person name="Bowman J.L."/>
            <person name="Gribskov M."/>
            <person name="dePamphilis C."/>
            <person name="Albert V.A."/>
            <person name="Aono N."/>
            <person name="Aoyama T."/>
            <person name="Ambrose B.A."/>
            <person name="Ashton N.W."/>
            <person name="Axtell M.J."/>
            <person name="Barker E."/>
            <person name="Barker M.S."/>
            <person name="Bennetzen J.L."/>
            <person name="Bonawitz N.D."/>
            <person name="Chapple C."/>
            <person name="Cheng C."/>
            <person name="Correa L.G."/>
            <person name="Dacre M."/>
            <person name="DeBarry J."/>
            <person name="Dreyer I."/>
            <person name="Elias M."/>
            <person name="Engstrom E.M."/>
            <person name="Estelle M."/>
            <person name="Feng L."/>
            <person name="Finet C."/>
            <person name="Floyd S.K."/>
            <person name="Frommer W.B."/>
            <person name="Fujita T."/>
            <person name="Gramzow L."/>
            <person name="Gutensohn M."/>
            <person name="Harholt J."/>
            <person name="Hattori M."/>
            <person name="Heyl A."/>
            <person name="Hirai T."/>
            <person name="Hiwatashi Y."/>
            <person name="Ishikawa M."/>
            <person name="Iwata M."/>
            <person name="Karol K.G."/>
            <person name="Koehler B."/>
            <person name="Kolukisaoglu U."/>
            <person name="Kubo M."/>
            <person name="Kurata T."/>
            <person name="Lalonde S."/>
            <person name="Li K."/>
            <person name="Li Y."/>
            <person name="Litt A."/>
            <person name="Lyons E."/>
            <person name="Manning G."/>
            <person name="Maruyama T."/>
            <person name="Michael T.P."/>
            <person name="Mikami K."/>
            <person name="Miyazaki S."/>
            <person name="Morinaga S."/>
            <person name="Murata T."/>
            <person name="Mueller-Roeber B."/>
            <person name="Nelson D.R."/>
            <person name="Obara M."/>
            <person name="Oguri Y."/>
            <person name="Olmstead R.G."/>
            <person name="Onodera N."/>
            <person name="Petersen B.L."/>
            <person name="Pils B."/>
            <person name="Prigge M."/>
            <person name="Rensing S.A."/>
            <person name="Riano-Pachon D.M."/>
            <person name="Roberts A.W."/>
            <person name="Sato Y."/>
            <person name="Scheller H.V."/>
            <person name="Schulz B."/>
            <person name="Schulz C."/>
            <person name="Shakirov E.V."/>
            <person name="Shibagaki N."/>
            <person name="Shinohara N."/>
            <person name="Shippen D.E."/>
            <person name="Soerensen I."/>
            <person name="Sotooka R."/>
            <person name="Sugimoto N."/>
            <person name="Sugita M."/>
            <person name="Sumikawa N."/>
            <person name="Tanurdzic M."/>
            <person name="Theissen G."/>
            <person name="Ulvskov P."/>
            <person name="Wakazuki S."/>
            <person name="Weng J.K."/>
            <person name="Willats W.W."/>
            <person name="Wipf D."/>
            <person name="Wolf P.G."/>
            <person name="Yang L."/>
            <person name="Zimmer A.D."/>
            <person name="Zhu Q."/>
            <person name="Mitros T."/>
            <person name="Hellsten U."/>
            <person name="Loque D."/>
            <person name="Otillar R."/>
            <person name="Salamov A."/>
            <person name="Schmutz J."/>
            <person name="Shapiro H."/>
            <person name="Lindquist E."/>
            <person name="Lucas S."/>
            <person name="Rokhsar D."/>
            <person name="Grigoriev I.V."/>
        </authorList>
    </citation>
    <scope>NUCLEOTIDE SEQUENCE [LARGE SCALE GENOMIC DNA]</scope>
</reference>
<dbReference type="InterPro" id="IPR035979">
    <property type="entry name" value="RBD_domain_sf"/>
</dbReference>
<evidence type="ECO:0000256" key="3">
    <source>
        <dbReference type="SAM" id="Coils"/>
    </source>
</evidence>
<dbReference type="OrthoDB" id="272703at2759"/>
<dbReference type="GO" id="GO:0005847">
    <property type="term" value="C:mRNA cleavage and polyadenylation specificity factor complex"/>
    <property type="evidence" value="ECO:0000318"/>
    <property type="project" value="GO_Central"/>
</dbReference>
<dbReference type="InParanoid" id="D8R6L8"/>